<feature type="compositionally biased region" description="Basic and acidic residues" evidence="1">
    <location>
        <begin position="988"/>
        <end position="1002"/>
    </location>
</feature>
<feature type="compositionally biased region" description="Polar residues" evidence="1">
    <location>
        <begin position="720"/>
        <end position="732"/>
    </location>
</feature>
<feature type="region of interest" description="Disordered" evidence="1">
    <location>
        <begin position="1"/>
        <end position="99"/>
    </location>
</feature>
<feature type="compositionally biased region" description="Polar residues" evidence="1">
    <location>
        <begin position="1326"/>
        <end position="1340"/>
    </location>
</feature>
<feature type="region of interest" description="Disordered" evidence="1">
    <location>
        <begin position="1316"/>
        <end position="1387"/>
    </location>
</feature>
<comment type="caution">
    <text evidence="3">The sequence shown here is derived from an EMBL/GenBank/DDBJ whole genome shotgun (WGS) entry which is preliminary data.</text>
</comment>
<feature type="domain" description="PH" evidence="2">
    <location>
        <begin position="128"/>
        <end position="246"/>
    </location>
</feature>
<dbReference type="InterPro" id="IPR001849">
    <property type="entry name" value="PH_domain"/>
</dbReference>
<evidence type="ECO:0000313" key="4">
    <source>
        <dbReference type="Proteomes" id="UP001168146"/>
    </source>
</evidence>
<name>A0AAN6FPQ7_9PEZI</name>
<feature type="compositionally biased region" description="Polar residues" evidence="1">
    <location>
        <begin position="965"/>
        <end position="984"/>
    </location>
</feature>
<feature type="region of interest" description="Disordered" evidence="1">
    <location>
        <begin position="883"/>
        <end position="1199"/>
    </location>
</feature>
<feature type="compositionally biased region" description="Polar residues" evidence="1">
    <location>
        <begin position="1156"/>
        <end position="1170"/>
    </location>
</feature>
<feature type="compositionally biased region" description="Polar residues" evidence="1">
    <location>
        <begin position="1112"/>
        <end position="1137"/>
    </location>
</feature>
<feature type="compositionally biased region" description="Polar residues" evidence="1">
    <location>
        <begin position="90"/>
        <end position="99"/>
    </location>
</feature>
<dbReference type="SMART" id="SM00233">
    <property type="entry name" value="PH"/>
    <property type="match status" value="1"/>
</dbReference>
<dbReference type="InterPro" id="IPR058155">
    <property type="entry name" value="Skg3/CAF120-like_PH"/>
</dbReference>
<dbReference type="Pfam" id="PF25381">
    <property type="entry name" value="PH_26"/>
    <property type="match status" value="1"/>
</dbReference>
<feature type="region of interest" description="Disordered" evidence="1">
    <location>
        <begin position="487"/>
        <end position="813"/>
    </location>
</feature>
<dbReference type="SUPFAM" id="SSF50729">
    <property type="entry name" value="PH domain-like"/>
    <property type="match status" value="1"/>
</dbReference>
<organism evidence="3 4">
    <name type="scientific">Friedmanniomyces endolithicus</name>
    <dbReference type="NCBI Taxonomy" id="329885"/>
    <lineage>
        <taxon>Eukaryota</taxon>
        <taxon>Fungi</taxon>
        <taxon>Dikarya</taxon>
        <taxon>Ascomycota</taxon>
        <taxon>Pezizomycotina</taxon>
        <taxon>Dothideomycetes</taxon>
        <taxon>Dothideomycetidae</taxon>
        <taxon>Mycosphaerellales</taxon>
        <taxon>Teratosphaeriaceae</taxon>
        <taxon>Friedmanniomyces</taxon>
    </lineage>
</organism>
<evidence type="ECO:0000259" key="2">
    <source>
        <dbReference type="PROSITE" id="PS50003"/>
    </source>
</evidence>
<feature type="region of interest" description="Disordered" evidence="1">
    <location>
        <begin position="829"/>
        <end position="855"/>
    </location>
</feature>
<feature type="compositionally biased region" description="Low complexity" evidence="1">
    <location>
        <begin position="531"/>
        <end position="545"/>
    </location>
</feature>
<evidence type="ECO:0000313" key="3">
    <source>
        <dbReference type="EMBL" id="KAK0320997.1"/>
    </source>
</evidence>
<feature type="compositionally biased region" description="Polar residues" evidence="1">
    <location>
        <begin position="777"/>
        <end position="792"/>
    </location>
</feature>
<dbReference type="Gene3D" id="2.30.29.30">
    <property type="entry name" value="Pleckstrin-homology domain (PH domain)/Phosphotyrosine-binding domain (PTB)"/>
    <property type="match status" value="1"/>
</dbReference>
<feature type="compositionally biased region" description="Low complexity" evidence="1">
    <location>
        <begin position="1316"/>
        <end position="1325"/>
    </location>
</feature>
<reference evidence="3" key="1">
    <citation type="submission" date="2021-12" db="EMBL/GenBank/DDBJ databases">
        <title>Black yeast isolated from Biological Soil Crust.</title>
        <authorList>
            <person name="Kurbessoian T."/>
        </authorList>
    </citation>
    <scope>NUCLEOTIDE SEQUENCE</scope>
    <source>
        <strain evidence="3">CCFEE 5208</strain>
    </source>
</reference>
<dbReference type="EMBL" id="JASUXU010000022">
    <property type="protein sequence ID" value="KAK0320997.1"/>
    <property type="molecule type" value="Genomic_DNA"/>
</dbReference>
<dbReference type="FunFam" id="2.30.29.30:FF:000203">
    <property type="entry name" value="PH domain-containing protein"/>
    <property type="match status" value="1"/>
</dbReference>
<dbReference type="Proteomes" id="UP001168146">
    <property type="component" value="Unassembled WGS sequence"/>
</dbReference>
<feature type="compositionally biased region" description="Low complexity" evidence="1">
    <location>
        <begin position="1358"/>
        <end position="1368"/>
    </location>
</feature>
<dbReference type="PROSITE" id="PS50003">
    <property type="entry name" value="PH_DOMAIN"/>
    <property type="match status" value="1"/>
</dbReference>
<gene>
    <name evidence="3" type="ORF">LTR82_007914</name>
</gene>
<feature type="compositionally biased region" description="Polar residues" evidence="1">
    <location>
        <begin position="1059"/>
        <end position="1068"/>
    </location>
</feature>
<dbReference type="InterPro" id="IPR011993">
    <property type="entry name" value="PH-like_dom_sf"/>
</dbReference>
<feature type="compositionally biased region" description="Polar residues" evidence="1">
    <location>
        <begin position="584"/>
        <end position="594"/>
    </location>
</feature>
<feature type="compositionally biased region" description="Basic and acidic residues" evidence="1">
    <location>
        <begin position="901"/>
        <end position="912"/>
    </location>
</feature>
<protein>
    <recommendedName>
        <fullName evidence="2">PH domain-containing protein</fullName>
    </recommendedName>
</protein>
<accession>A0AAN6FPQ7</accession>
<feature type="compositionally biased region" description="Polar residues" evidence="1">
    <location>
        <begin position="1179"/>
        <end position="1190"/>
    </location>
</feature>
<sequence>MPRSRVLSFMSQWGGGPRSPTTEAPPSPTTLKPPLAENTPPSKKPANIDSITPQASALKLDTYPKNPPLSPSQPVFSATPSRARADSRANTRPNSMYQNYQPPQVDVAADTPPELQPIFSFLNSHSNKLYQEGYFLKLHDLDSRGRPSAERSWIECFAQLVGTVLSLWDAAALDAAGQDGEVVPTFVNLSDASIKMIESLPMNGAQGGNLQNVLSISTAANNRYLLHFNSLSSLTQWTAGIGLAMFEHSTLQEAYTGSLIAGKGRHLNNITSIMERSKFPHEDWARVRFGAGTAWKRCWCVTTPPDEKDYQKAQKTLKKTSAYERVKVPKGSIKFYDTRKVTKKTKPIATITDAYAAYAIYPQSKPLIDQSTLVKMEGLVTIHGSQESITEGFVFVMPEVHPAVTGFEMMLRWLLPVFDTFGLYGRPNRLIADTLDQRGLMFAMPRDRRYGHLDILDVSALIHTQGSQAWSERQWRVEMKKMTANRMNTQMENSPRHSRQIGQRRNTTTSRTSLPPPKEGVRFDDGVSFDSAPGSRSASPSPMGALEGGRLMMPKRTDSAPPGTNMTVHKRSVSDAQGYRSRYETQTPSRLSSQADREEEYDAPPPPPEHRAALAPLSRSHGPGSLERIQSGDEVPTMASLAADVQTQSASPHLLPPGPVSSPPAFTHNPNDRPANQPFQAPELRRAQSNVDAATLYQMQDAVQRGSSPEEEWGGDVHQHQQQNPVASNTHANRALRTPADRSQGLLSGATESMRRDPRQRLSTIEGSPFVGVGSEVFQSPKQAYGPPQTSGAGEEWHDTAEQPPLVPVHTGPSIFRKPLPLKLAEVHSMPQSAPADGAEGSERAQEMLAPDSPVSTESFVGALIDQDALERILDGEDARYNSIQTTKSSEPDYASTVASVHEERIPIEKPRAGRLKTVGHSDIADAATRPQSSGKLDTWEEDLAREADPVPSVDFGPTFLYKPSSASRPGTSGTMTPGNALNRSRSRSGDRLREHSGDRLSRVTPTESRRHSYFGGGATTPSPGAMTPTAAGPSPSGTPGDRRSVAWQPPASPAANPDNGQSLTPEQWVQYRAAMASQPQQIPSRKGMAAAFAHQRTASGSSMHQLRRSLTKTPPLSRTPSGDWTQYAPQGQQRTPPSRPHSRGANAYLGPPSPGSGTLYNTQPTSLTAKEQMHVARTTGSPLVSYTSKEQSKAQEQHQPGLFGALAARERERQEQSKAGNSNNRLSLNNAAVQQAIAVRQRQQMGAEQQARAQYQVQMQQQAVQQSHALTMQMQAQTAQLRQQMQVQQSMLALNQGQSQEYAGQQRPGLQTQGLWQQPQPQQGYEASSGMQTPGSSSAGFAGPFVHRQQGWGGQQQAGSAYGMSQSPGTPNGMAGGQWQQQQRRA</sequence>
<evidence type="ECO:0000256" key="1">
    <source>
        <dbReference type="SAM" id="MobiDB-lite"/>
    </source>
</evidence>
<feature type="compositionally biased region" description="Polar residues" evidence="1">
    <location>
        <begin position="500"/>
        <end position="513"/>
    </location>
</feature>
<proteinExistence type="predicted"/>